<dbReference type="GO" id="GO:0003677">
    <property type="term" value="F:DNA binding"/>
    <property type="evidence" value="ECO:0007669"/>
    <property type="project" value="InterPro"/>
</dbReference>
<evidence type="ECO:0000256" key="4">
    <source>
        <dbReference type="ARBA" id="ARBA00022679"/>
    </source>
</evidence>
<evidence type="ECO:0000256" key="1">
    <source>
        <dbReference type="ARBA" id="ARBA00006594"/>
    </source>
</evidence>
<dbReference type="GO" id="GO:0008170">
    <property type="term" value="F:N-methyltransferase activity"/>
    <property type="evidence" value="ECO:0007669"/>
    <property type="project" value="InterPro"/>
</dbReference>
<evidence type="ECO:0000256" key="5">
    <source>
        <dbReference type="ARBA" id="ARBA00022691"/>
    </source>
</evidence>
<keyword evidence="5" id="KW-0949">S-adenosyl-L-methionine</keyword>
<evidence type="ECO:0000259" key="9">
    <source>
        <dbReference type="PROSITE" id="PS50943"/>
    </source>
</evidence>
<dbReference type="InterPro" id="IPR022749">
    <property type="entry name" value="D12N6_MeTrfase_N"/>
</dbReference>
<dbReference type="InterPro" id="IPR010982">
    <property type="entry name" value="Lambda_DNA-bd_dom_sf"/>
</dbReference>
<evidence type="ECO:0000313" key="11">
    <source>
        <dbReference type="Proteomes" id="UP000516369"/>
    </source>
</evidence>
<name>A0A7H1N0N6_9PROT</name>
<dbReference type="InterPro" id="IPR029063">
    <property type="entry name" value="SAM-dependent_MTases_sf"/>
</dbReference>
<dbReference type="KEGG" id="dvn:HQ394_07960"/>
<dbReference type="Gene3D" id="1.20.1260.30">
    <property type="match status" value="1"/>
</dbReference>
<protein>
    <recommendedName>
        <fullName evidence="2">site-specific DNA-methyltransferase (adenine-specific)</fullName>
        <ecNumber evidence="2">2.1.1.72</ecNumber>
    </recommendedName>
</protein>
<organism evidence="10 11">
    <name type="scientific">Defluviicoccus vanus</name>
    <dbReference type="NCBI Taxonomy" id="111831"/>
    <lineage>
        <taxon>Bacteria</taxon>
        <taxon>Pseudomonadati</taxon>
        <taxon>Pseudomonadota</taxon>
        <taxon>Alphaproteobacteria</taxon>
        <taxon>Rhodospirillales</taxon>
        <taxon>Rhodospirillaceae</taxon>
        <taxon>Defluviicoccus</taxon>
    </lineage>
</organism>
<proteinExistence type="inferred from homology"/>
<dbReference type="PANTHER" id="PTHR42933">
    <property type="entry name" value="SLR6095 PROTEIN"/>
    <property type="match status" value="1"/>
</dbReference>
<evidence type="ECO:0000313" key="10">
    <source>
        <dbReference type="EMBL" id="QNT69272.1"/>
    </source>
</evidence>
<dbReference type="EMBL" id="CP053923">
    <property type="protein sequence ID" value="QNT69272.1"/>
    <property type="molecule type" value="Genomic_DNA"/>
</dbReference>
<keyword evidence="4" id="KW-0808">Transferase</keyword>
<dbReference type="GO" id="GO:0009307">
    <property type="term" value="P:DNA restriction-modification system"/>
    <property type="evidence" value="ECO:0007669"/>
    <property type="project" value="UniProtKB-KW"/>
</dbReference>
<dbReference type="Pfam" id="PF12161">
    <property type="entry name" value="HsdM_N"/>
    <property type="match status" value="1"/>
</dbReference>
<dbReference type="Gene3D" id="3.40.50.150">
    <property type="entry name" value="Vaccinia Virus protein VP39"/>
    <property type="match status" value="1"/>
</dbReference>
<gene>
    <name evidence="10" type="ORF">HQ394_07960</name>
</gene>
<dbReference type="SUPFAM" id="SSF47413">
    <property type="entry name" value="lambda repressor-like DNA-binding domains"/>
    <property type="match status" value="1"/>
</dbReference>
<dbReference type="CDD" id="cd00093">
    <property type="entry name" value="HTH_XRE"/>
    <property type="match status" value="1"/>
</dbReference>
<dbReference type="InterPro" id="IPR051537">
    <property type="entry name" value="DNA_Adenine_Mtase"/>
</dbReference>
<evidence type="ECO:0000256" key="2">
    <source>
        <dbReference type="ARBA" id="ARBA00011900"/>
    </source>
</evidence>
<dbReference type="Pfam" id="PF01381">
    <property type="entry name" value="HTH_3"/>
    <property type="match status" value="1"/>
</dbReference>
<keyword evidence="11" id="KW-1185">Reference proteome</keyword>
<comment type="catalytic activity">
    <reaction evidence="7">
        <text>a 2'-deoxyadenosine in DNA + S-adenosyl-L-methionine = an N(6)-methyl-2'-deoxyadenosine in DNA + S-adenosyl-L-homocysteine + H(+)</text>
        <dbReference type="Rhea" id="RHEA:15197"/>
        <dbReference type="Rhea" id="RHEA-COMP:12418"/>
        <dbReference type="Rhea" id="RHEA-COMP:12419"/>
        <dbReference type="ChEBI" id="CHEBI:15378"/>
        <dbReference type="ChEBI" id="CHEBI:57856"/>
        <dbReference type="ChEBI" id="CHEBI:59789"/>
        <dbReference type="ChEBI" id="CHEBI:90615"/>
        <dbReference type="ChEBI" id="CHEBI:90616"/>
        <dbReference type="EC" id="2.1.1.72"/>
    </reaction>
</comment>
<dbReference type="InterPro" id="IPR001387">
    <property type="entry name" value="Cro/C1-type_HTH"/>
</dbReference>
<reference evidence="10 11" key="1">
    <citation type="submission" date="2020-05" db="EMBL/GenBank/DDBJ databases">
        <title>Complete closed genome sequence of Defluviicoccus vanus.</title>
        <authorList>
            <person name="Bessarab I."/>
            <person name="Arumugam K."/>
            <person name="Maszenan A.M."/>
            <person name="Seviour R.J."/>
            <person name="Williams R.B."/>
        </authorList>
    </citation>
    <scope>NUCLEOTIDE SEQUENCE [LARGE SCALE GENOMIC DNA]</scope>
    <source>
        <strain evidence="10 11">Ben 114</strain>
    </source>
</reference>
<evidence type="ECO:0000256" key="8">
    <source>
        <dbReference type="SAM" id="MobiDB-lite"/>
    </source>
</evidence>
<dbReference type="InterPro" id="IPR003356">
    <property type="entry name" value="DNA_methylase_A-5"/>
</dbReference>
<dbReference type="PROSITE" id="PS50943">
    <property type="entry name" value="HTH_CROC1"/>
    <property type="match status" value="1"/>
</dbReference>
<evidence type="ECO:0000256" key="3">
    <source>
        <dbReference type="ARBA" id="ARBA00022603"/>
    </source>
</evidence>
<evidence type="ECO:0000256" key="6">
    <source>
        <dbReference type="ARBA" id="ARBA00022747"/>
    </source>
</evidence>
<dbReference type="PANTHER" id="PTHR42933:SF3">
    <property type="entry name" value="TYPE I RESTRICTION ENZYME MJAVIII METHYLASE SUBUNIT"/>
    <property type="match status" value="1"/>
</dbReference>
<dbReference type="SMART" id="SM00530">
    <property type="entry name" value="HTH_XRE"/>
    <property type="match status" value="1"/>
</dbReference>
<comment type="similarity">
    <text evidence="1">Belongs to the N(4)/N(6)-methyltransferase family.</text>
</comment>
<keyword evidence="3 10" id="KW-0489">Methyltransferase</keyword>
<feature type="region of interest" description="Disordered" evidence="8">
    <location>
        <begin position="64"/>
        <end position="93"/>
    </location>
</feature>
<dbReference type="InterPro" id="IPR038333">
    <property type="entry name" value="T1MK-like_N_sf"/>
</dbReference>
<evidence type="ECO:0000256" key="7">
    <source>
        <dbReference type="ARBA" id="ARBA00047942"/>
    </source>
</evidence>
<dbReference type="Pfam" id="PF02384">
    <property type="entry name" value="N6_Mtase"/>
    <property type="match status" value="1"/>
</dbReference>
<dbReference type="RefSeq" id="WP_190262776.1">
    <property type="nucleotide sequence ID" value="NZ_CP053923.1"/>
</dbReference>
<dbReference type="SUPFAM" id="SSF53335">
    <property type="entry name" value="S-adenosyl-L-methionine-dependent methyltransferases"/>
    <property type="match status" value="1"/>
</dbReference>
<dbReference type="PRINTS" id="PR00507">
    <property type="entry name" value="N12N6MTFRASE"/>
</dbReference>
<accession>A0A7H1N0N6</accession>
<dbReference type="Proteomes" id="UP000516369">
    <property type="component" value="Chromosome"/>
</dbReference>
<dbReference type="GO" id="GO:0009007">
    <property type="term" value="F:site-specific DNA-methyltransferase (adenine-specific) activity"/>
    <property type="evidence" value="ECO:0007669"/>
    <property type="project" value="UniProtKB-EC"/>
</dbReference>
<sequence>MTNAQTTAATLRAIRANLNLTQEQLAERLGVSFATVNRWEGGANMPQKAARDTIAALAAEAGIDRDEPSADSGEAAAQVTRRRTGARSAMPSTKSMEQMLWDAACSIRGEKDAAKFKDYLLPLLFLKRLSDVFDDEIDRLAEEYGDRGTALEIAEEDHALLRFYLPPEARWAVISGRAPYDWPNDEQGRSTRPKDIGEHLTKAVRAVVRQNPSLSGVIDVVDFAAERNGERDINPAKLREVVETFSDPRYRLGLADVQPDFLGRAYEYLLRKFAEGSGQSAGEFFTPTEVGLLMAHIMRPKPGEDCHDYACGSAGLLVKLQLVARELDPTSKVPLKLYGQELTAESYAVAQMNAIIHDMTVEMARGDTMINPKFKTADSKIRTYDIVVANPMWNQPFNPDVFADDPFDRFRTQGGATTGKGDWAWLQHTMACLNDRGRAAVVLDTGAVTRGSGSKNEDKERNIRKWFVDRDLIDGVILLPDNLFYNTTAAGVIVVLSRRKPAARKDRIVLLNASRRVQKGRPKNFIPEQDIRPLAAAWLKGEPVEGEIAVITKAQAEEADYNLSPSRWVGQSSSAEVGSVSALVRELTELDGEAHRLSATISKLLAGVVDGPA</sequence>
<feature type="domain" description="HTH cro/C1-type" evidence="9">
    <location>
        <begin position="11"/>
        <end position="46"/>
    </location>
</feature>
<dbReference type="GO" id="GO:0032259">
    <property type="term" value="P:methylation"/>
    <property type="evidence" value="ECO:0007669"/>
    <property type="project" value="UniProtKB-KW"/>
</dbReference>
<dbReference type="AlphaFoldDB" id="A0A7H1N0N6"/>
<dbReference type="EC" id="2.1.1.72" evidence="2"/>
<keyword evidence="6" id="KW-0680">Restriction system</keyword>
<dbReference type="Gene3D" id="1.10.260.40">
    <property type="entry name" value="lambda repressor-like DNA-binding domains"/>
    <property type="match status" value="1"/>
</dbReference>
<dbReference type="REBASE" id="444130">
    <property type="entry name" value="M.Dva114ORF7960P"/>
</dbReference>